<dbReference type="InterPro" id="IPR000917">
    <property type="entry name" value="Sulfatase_N"/>
</dbReference>
<evidence type="ECO:0000256" key="4">
    <source>
        <dbReference type="ARBA" id="ARBA00022729"/>
    </source>
</evidence>
<dbReference type="PROSITE" id="PS00523">
    <property type="entry name" value="SULFATASE_1"/>
    <property type="match status" value="1"/>
</dbReference>
<evidence type="ECO:0000313" key="10">
    <source>
        <dbReference type="Proteomes" id="UP000184510"/>
    </source>
</evidence>
<dbReference type="InterPro" id="IPR035874">
    <property type="entry name" value="IDS"/>
</dbReference>
<dbReference type="PANTHER" id="PTHR45953">
    <property type="entry name" value="IDURONATE 2-SULFATASE"/>
    <property type="match status" value="1"/>
</dbReference>
<keyword evidence="3" id="KW-0479">Metal-binding</keyword>
<dbReference type="PANTHER" id="PTHR45953:SF1">
    <property type="entry name" value="IDURONATE 2-SULFATASE"/>
    <property type="match status" value="1"/>
</dbReference>
<dbReference type="InterPro" id="IPR017850">
    <property type="entry name" value="Alkaline_phosphatase_core_sf"/>
</dbReference>
<dbReference type="OrthoDB" id="9803751at2"/>
<reference evidence="9 10" key="1">
    <citation type="submission" date="2016-11" db="EMBL/GenBank/DDBJ databases">
        <authorList>
            <person name="Jaros S."/>
            <person name="Januszkiewicz K."/>
            <person name="Wedrychowicz H."/>
        </authorList>
    </citation>
    <scope>NUCLEOTIDE SEQUENCE [LARGE SCALE GENOMIC DNA]</scope>
    <source>
        <strain evidence="9 10">DSM 18772</strain>
    </source>
</reference>
<evidence type="ECO:0000256" key="7">
    <source>
        <dbReference type="SAM" id="SignalP"/>
    </source>
</evidence>
<dbReference type="RefSeq" id="WP_143183807.1">
    <property type="nucleotide sequence ID" value="NZ_FQYR01000004.1"/>
</dbReference>
<keyword evidence="10" id="KW-1185">Reference proteome</keyword>
<dbReference type="GO" id="GO:0004423">
    <property type="term" value="F:iduronate-2-sulfatase activity"/>
    <property type="evidence" value="ECO:0007669"/>
    <property type="project" value="InterPro"/>
</dbReference>
<dbReference type="GO" id="GO:0005737">
    <property type="term" value="C:cytoplasm"/>
    <property type="evidence" value="ECO:0007669"/>
    <property type="project" value="TreeGrafter"/>
</dbReference>
<comment type="similarity">
    <text evidence="2">Belongs to the sulfatase family.</text>
</comment>
<keyword evidence="4 7" id="KW-0732">Signal</keyword>
<evidence type="ECO:0000313" key="9">
    <source>
        <dbReference type="EMBL" id="SHJ62247.1"/>
    </source>
</evidence>
<dbReference type="Pfam" id="PF00884">
    <property type="entry name" value="Sulfatase"/>
    <property type="match status" value="1"/>
</dbReference>
<dbReference type="InParanoid" id="A0A1M6KTG4"/>
<sequence length="454" mass="51135">MKALTLITTLVLSLHLLAAEKPNVLFIIADDLNDFPTYMGRYPDAKTPNLDTLAARGMAFQNAHCQYPLCGPSRASFMTGMHPLTLGYTTHMTDEALQKKAGQMGTSLLHSYFSKHGYKTMAVGKICHKHVPKGSVDLSGGRGDFSAGLGRLGKHWNVKGTSTDWAAAPEKDVQMPDYEAAQWAIERLQEKHEKPFMLMVGFLRPHVPWYVPQKWYDLYPDVNTLTKPPYRKDDLNDVPEISKKLNIDPRMPTTEELKLRGQWGDLLQSYLACASFTDHYIGEVLKALEDSPYKENTIIVLISDHGYHMGEKNTFQKHSLWERSSHVPMVIAGPGVKPGQSSKAPVGLIDLYPTLLDLCGLPANAKNEGNSLLPLIQDPDLKWEHPVLTSWQGNNIAVQDEQYRYIRYDSGEEELYDHSKDLNEWNNLATDPRLDGVKKRLAAEMLQPKAKPER</sequence>
<evidence type="ECO:0000259" key="8">
    <source>
        <dbReference type="Pfam" id="PF00884"/>
    </source>
</evidence>
<evidence type="ECO:0000256" key="2">
    <source>
        <dbReference type="ARBA" id="ARBA00008779"/>
    </source>
</evidence>
<organism evidence="9 10">
    <name type="scientific">Rubritalea squalenifaciens DSM 18772</name>
    <dbReference type="NCBI Taxonomy" id="1123071"/>
    <lineage>
        <taxon>Bacteria</taxon>
        <taxon>Pseudomonadati</taxon>
        <taxon>Verrucomicrobiota</taxon>
        <taxon>Verrucomicrobiia</taxon>
        <taxon>Verrucomicrobiales</taxon>
        <taxon>Rubritaleaceae</taxon>
        <taxon>Rubritalea</taxon>
    </lineage>
</organism>
<feature type="chain" id="PRO_5012409706" evidence="7">
    <location>
        <begin position="19"/>
        <end position="454"/>
    </location>
</feature>
<protein>
    <submittedName>
        <fullName evidence="9">Arylsulfatase A</fullName>
    </submittedName>
</protein>
<dbReference type="CDD" id="cd16030">
    <property type="entry name" value="iduronate-2-sulfatase"/>
    <property type="match status" value="1"/>
</dbReference>
<dbReference type="AlphaFoldDB" id="A0A1M6KTG4"/>
<dbReference type="EMBL" id="FQYR01000004">
    <property type="protein sequence ID" value="SHJ62247.1"/>
    <property type="molecule type" value="Genomic_DNA"/>
</dbReference>
<evidence type="ECO:0000256" key="1">
    <source>
        <dbReference type="ARBA" id="ARBA00001913"/>
    </source>
</evidence>
<dbReference type="GO" id="GO:0046872">
    <property type="term" value="F:metal ion binding"/>
    <property type="evidence" value="ECO:0007669"/>
    <property type="project" value="UniProtKB-KW"/>
</dbReference>
<feature type="domain" description="Sulfatase N-terminal" evidence="8">
    <location>
        <begin position="22"/>
        <end position="360"/>
    </location>
</feature>
<dbReference type="InterPro" id="IPR024607">
    <property type="entry name" value="Sulfatase_CS"/>
</dbReference>
<keyword evidence="5" id="KW-0378">Hydrolase</keyword>
<dbReference type="SUPFAM" id="SSF53649">
    <property type="entry name" value="Alkaline phosphatase-like"/>
    <property type="match status" value="1"/>
</dbReference>
<dbReference type="Proteomes" id="UP000184510">
    <property type="component" value="Unassembled WGS sequence"/>
</dbReference>
<name>A0A1M6KTG4_9BACT</name>
<keyword evidence="6" id="KW-0106">Calcium</keyword>
<feature type="signal peptide" evidence="7">
    <location>
        <begin position="1"/>
        <end position="18"/>
    </location>
</feature>
<evidence type="ECO:0000256" key="6">
    <source>
        <dbReference type="ARBA" id="ARBA00022837"/>
    </source>
</evidence>
<evidence type="ECO:0000256" key="3">
    <source>
        <dbReference type="ARBA" id="ARBA00022723"/>
    </source>
</evidence>
<gene>
    <name evidence="9" type="ORF">SAMN02745181_2201</name>
</gene>
<dbReference type="STRING" id="1123071.SAMN02745181_2201"/>
<accession>A0A1M6KTG4</accession>
<dbReference type="Gene3D" id="3.40.720.10">
    <property type="entry name" value="Alkaline Phosphatase, subunit A"/>
    <property type="match status" value="1"/>
</dbReference>
<evidence type="ECO:0000256" key="5">
    <source>
        <dbReference type="ARBA" id="ARBA00022801"/>
    </source>
</evidence>
<proteinExistence type="inferred from homology"/>
<comment type="cofactor">
    <cofactor evidence="1">
        <name>Ca(2+)</name>
        <dbReference type="ChEBI" id="CHEBI:29108"/>
    </cofactor>
</comment>